<keyword evidence="2" id="KW-1133">Transmembrane helix</keyword>
<feature type="transmembrane region" description="Helical" evidence="2">
    <location>
        <begin position="64"/>
        <end position="84"/>
    </location>
</feature>
<dbReference type="RefSeq" id="WP_006395633.1">
    <property type="nucleotide sequence ID" value="NZ_GL982453.1"/>
</dbReference>
<dbReference type="HOGENOM" id="CLU_631099_0_0_4"/>
<feature type="region of interest" description="Disordered" evidence="1">
    <location>
        <begin position="1"/>
        <end position="26"/>
    </location>
</feature>
<dbReference type="AlphaFoldDB" id="F7T9J7"/>
<dbReference type="Proteomes" id="UP000004853">
    <property type="component" value="Unassembled WGS sequence"/>
</dbReference>
<comment type="caution">
    <text evidence="3">The sequence shown here is derived from an EMBL/GenBank/DDBJ whole genome shotgun (WGS) entry which is preliminary data.</text>
</comment>
<evidence type="ECO:0000256" key="1">
    <source>
        <dbReference type="SAM" id="MobiDB-lite"/>
    </source>
</evidence>
<feature type="transmembrane region" description="Helical" evidence="2">
    <location>
        <begin position="104"/>
        <end position="123"/>
    </location>
</feature>
<protein>
    <recommendedName>
        <fullName evidence="5">YcxB-like protein domain-containing protein</fullName>
    </recommendedName>
</protein>
<gene>
    <name evidence="3" type="ORF">AXXA_28175</name>
</gene>
<evidence type="ECO:0008006" key="5">
    <source>
        <dbReference type="Google" id="ProtNLM"/>
    </source>
</evidence>
<dbReference type="OrthoDB" id="8648490at2"/>
<feature type="transmembrane region" description="Helical" evidence="2">
    <location>
        <begin position="271"/>
        <end position="293"/>
    </location>
</feature>
<accession>F7T9J7</accession>
<proteinExistence type="predicted"/>
<evidence type="ECO:0000313" key="3">
    <source>
        <dbReference type="EMBL" id="EGP43002.1"/>
    </source>
</evidence>
<sequence length="436" mass="49135">MSEPSPAAHGTLTPRAAPLEDPPGAEPDGSFSLTAPITLQDRIAASLFSYADMFSAGRRRSLRILAWVVLALLGVLGVLGFSSWRNSGEQGFGAFASRFLHDLFGLNGLPILIVAIPMLIHYVRHPAIVRGRLARWCRDEGLDQTIHPVYRFEPGGLTLTLPGRKTVMACSRIQGIAETPGHLFIQLRNIEDVYPLARQALSSEQVARIKAWAASCHAGVPDAAQRPPDSQTPAATPPLLTARFQLTEDDRAAAITWQMERPGMRRRRRRGFLLAFVLTALLMPLIFALLWLLDPERVPLRYALPLFGEMFTDSFWQFTLGFWAFLAAVILLHPWARRRHAYRLAERLHRRMPADEHEARLYEDRLEVWQAGWYNRFATAGFERIERQGEHLILLRREGEPLILPMRALNEDQLALLERILTRDANGDHPPPGDAP</sequence>
<name>F7T9J7_9BURK</name>
<dbReference type="EMBL" id="AFRQ01000134">
    <property type="protein sequence ID" value="EGP43002.1"/>
    <property type="molecule type" value="Genomic_DNA"/>
</dbReference>
<evidence type="ECO:0000313" key="4">
    <source>
        <dbReference type="Proteomes" id="UP000004853"/>
    </source>
</evidence>
<keyword evidence="2" id="KW-0812">Transmembrane</keyword>
<reference evidence="3 4" key="1">
    <citation type="submission" date="2011-06" db="EMBL/GenBank/DDBJ databases">
        <authorList>
            <person name="Bador J."/>
            <person name="Amoureux L."/>
            <person name="Neuwirth C."/>
        </authorList>
    </citation>
    <scope>NUCLEOTIDE SEQUENCE [LARGE SCALE GENOMIC DNA]</scope>
    <source>
        <strain evidence="3 4">AXX-A</strain>
    </source>
</reference>
<dbReference type="PATRIC" id="fig|1003200.3.peg.5564"/>
<organism evidence="3 4">
    <name type="scientific">Achromobacter insuavis AXX-A</name>
    <dbReference type="NCBI Taxonomy" id="1003200"/>
    <lineage>
        <taxon>Bacteria</taxon>
        <taxon>Pseudomonadati</taxon>
        <taxon>Pseudomonadota</taxon>
        <taxon>Betaproteobacteria</taxon>
        <taxon>Burkholderiales</taxon>
        <taxon>Alcaligenaceae</taxon>
        <taxon>Achromobacter</taxon>
    </lineage>
</organism>
<evidence type="ECO:0000256" key="2">
    <source>
        <dbReference type="SAM" id="Phobius"/>
    </source>
</evidence>
<keyword evidence="2" id="KW-0472">Membrane</keyword>
<dbReference type="eggNOG" id="ENOG502ZKHW">
    <property type="taxonomic scope" value="Bacteria"/>
</dbReference>
<feature type="transmembrane region" description="Helical" evidence="2">
    <location>
        <begin position="315"/>
        <end position="336"/>
    </location>
</feature>